<sequence>MVERPSIQRINSLEDLWQSDLKFFVNLETKPHYAQHPIVGKLAVHGKYPSYADKIPDACLLWEDHIAEVLQDVTYDYEQRQPFYVALDYNFYDRPELFATSQRDPFLKVFRYVHRILVEAGLISLWKQQWREQLRYDIMGQRSKVDMPDRVNLDFNDMKSAWLVVETIRLYSQYAASSGTTCIERARWRKSYFLSLIVLMFFMSNAFETKIVSLMVRKPSIQRINTLEDLSKSDLKFHFDLDNNPHFANHSVIGTMVAHGSNPLVYDTMPGVAMIWYSDFVELRKELAYDYERMQPFYVLLGYSYLQSIELYWTTFRFIFLKPLQFVHMRLVESGLIDRWKRAWRFRLRTEYIGRRRPRLGIETKMDLTFEDMQLAWISLAAGLAASGVVFVVELLNLHQAERLEKLTLLSLIILMFVMSNAFETKCVFLLIDRPPIQRIKTVEDLASSDLKFHFDLEGSPQFANHAVIGHMVVHGSDSYVYETIPGVAMLWYSFMAKLRMDLAYDYERMQPFYVMLDYSYFHGFELYWKDYRFLFRDTFRYIHSILCEAGLMDLWKQRWSDNMRWHFIGARPRADFNEREDLRFEDMKPAWMCLAI</sequence>
<evidence type="ECO:0000313" key="10">
    <source>
        <dbReference type="Proteomes" id="UP001562425"/>
    </source>
</evidence>
<keyword evidence="6" id="KW-0675">Receptor</keyword>
<dbReference type="GO" id="GO:0005886">
    <property type="term" value="C:plasma membrane"/>
    <property type="evidence" value="ECO:0007669"/>
    <property type="project" value="UniProtKB-SubCell"/>
</dbReference>
<dbReference type="PANTHER" id="PTHR42643">
    <property type="entry name" value="IONOTROPIC RECEPTOR 20A-RELATED"/>
    <property type="match status" value="1"/>
</dbReference>
<keyword evidence="2" id="KW-1003">Cell membrane</keyword>
<proteinExistence type="predicted"/>
<dbReference type="Proteomes" id="UP001562425">
    <property type="component" value="Unassembled WGS sequence"/>
</dbReference>
<keyword evidence="10" id="KW-1185">Reference proteome</keyword>
<dbReference type="EMBL" id="JBEHCU010005509">
    <property type="protein sequence ID" value="KAL1399567.1"/>
    <property type="molecule type" value="Genomic_DNA"/>
</dbReference>
<keyword evidence="3 8" id="KW-0812">Transmembrane</keyword>
<dbReference type="InterPro" id="IPR052192">
    <property type="entry name" value="Insect_Ionotropic_Sensory_Rcpt"/>
</dbReference>
<evidence type="ECO:0000256" key="2">
    <source>
        <dbReference type="ARBA" id="ARBA00022475"/>
    </source>
</evidence>
<evidence type="ECO:0000256" key="8">
    <source>
        <dbReference type="SAM" id="Phobius"/>
    </source>
</evidence>
<evidence type="ECO:0000256" key="1">
    <source>
        <dbReference type="ARBA" id="ARBA00004651"/>
    </source>
</evidence>
<keyword evidence="4 8" id="KW-1133">Transmembrane helix</keyword>
<name>A0ABD1DIK9_CULPP</name>
<accession>A0ABD1DIK9</accession>
<organism evidence="9 10">
    <name type="scientific">Culex pipiens pipiens</name>
    <name type="common">Northern house mosquito</name>
    <dbReference type="NCBI Taxonomy" id="38569"/>
    <lineage>
        <taxon>Eukaryota</taxon>
        <taxon>Metazoa</taxon>
        <taxon>Ecdysozoa</taxon>
        <taxon>Arthropoda</taxon>
        <taxon>Hexapoda</taxon>
        <taxon>Insecta</taxon>
        <taxon>Pterygota</taxon>
        <taxon>Neoptera</taxon>
        <taxon>Endopterygota</taxon>
        <taxon>Diptera</taxon>
        <taxon>Nematocera</taxon>
        <taxon>Culicoidea</taxon>
        <taxon>Culicidae</taxon>
        <taxon>Culicinae</taxon>
        <taxon>Culicini</taxon>
        <taxon>Culex</taxon>
        <taxon>Culex</taxon>
    </lineage>
</organism>
<feature type="transmembrane region" description="Helical" evidence="8">
    <location>
        <begin position="375"/>
        <end position="396"/>
    </location>
</feature>
<gene>
    <name evidence="9" type="ORF">pipiens_008113</name>
</gene>
<evidence type="ECO:0000256" key="7">
    <source>
        <dbReference type="ARBA" id="ARBA00023180"/>
    </source>
</evidence>
<keyword evidence="7" id="KW-0325">Glycoprotein</keyword>
<evidence type="ECO:0000256" key="3">
    <source>
        <dbReference type="ARBA" id="ARBA00022692"/>
    </source>
</evidence>
<comment type="caution">
    <text evidence="9">The sequence shown here is derived from an EMBL/GenBank/DDBJ whole genome shotgun (WGS) entry which is preliminary data.</text>
</comment>
<dbReference type="AlphaFoldDB" id="A0ABD1DIK9"/>
<reference evidence="9 10" key="1">
    <citation type="submission" date="2024-05" db="EMBL/GenBank/DDBJ databases">
        <title>Culex pipiens pipiens assembly and annotation.</title>
        <authorList>
            <person name="Alout H."/>
            <person name="Durand T."/>
        </authorList>
    </citation>
    <scope>NUCLEOTIDE SEQUENCE [LARGE SCALE GENOMIC DNA]</scope>
    <source>
        <strain evidence="9">HA-2024</strain>
        <tissue evidence="9">Whole body</tissue>
    </source>
</reference>
<dbReference type="PANTHER" id="PTHR42643:SF30">
    <property type="entry name" value="IONOTROPIC RECEPTOR 40A-RELATED"/>
    <property type="match status" value="1"/>
</dbReference>
<keyword evidence="5 8" id="KW-0472">Membrane</keyword>
<evidence type="ECO:0000256" key="6">
    <source>
        <dbReference type="ARBA" id="ARBA00023170"/>
    </source>
</evidence>
<protein>
    <submittedName>
        <fullName evidence="9">Uncharacterized protein</fullName>
    </submittedName>
</protein>
<evidence type="ECO:0000256" key="4">
    <source>
        <dbReference type="ARBA" id="ARBA00022989"/>
    </source>
</evidence>
<feature type="transmembrane region" description="Helical" evidence="8">
    <location>
        <begin position="297"/>
        <end position="320"/>
    </location>
</feature>
<evidence type="ECO:0000256" key="5">
    <source>
        <dbReference type="ARBA" id="ARBA00023136"/>
    </source>
</evidence>
<feature type="transmembrane region" description="Helical" evidence="8">
    <location>
        <begin position="191"/>
        <end position="207"/>
    </location>
</feature>
<comment type="subcellular location">
    <subcellularLocation>
        <location evidence="1">Cell membrane</location>
        <topology evidence="1">Multi-pass membrane protein</topology>
    </subcellularLocation>
</comment>
<feature type="transmembrane region" description="Helical" evidence="8">
    <location>
        <begin position="408"/>
        <end position="432"/>
    </location>
</feature>
<evidence type="ECO:0000313" key="9">
    <source>
        <dbReference type="EMBL" id="KAL1399567.1"/>
    </source>
</evidence>